<evidence type="ECO:0000313" key="4">
    <source>
        <dbReference type="Proteomes" id="UP000625711"/>
    </source>
</evidence>
<protein>
    <submittedName>
        <fullName evidence="2">Uncharacterized protein</fullName>
    </submittedName>
</protein>
<evidence type="ECO:0000313" key="3">
    <source>
        <dbReference type="EMBL" id="KAF7263550.1"/>
    </source>
</evidence>
<feature type="signal peptide" evidence="1">
    <location>
        <begin position="1"/>
        <end position="22"/>
    </location>
</feature>
<sequence>MKPTTSIILVVLALYSIDHAVAIQGGQAAAPGEFPYMARLGFCLPIHDILEVGLVMSDMDPIFLMTKVNYQQIEVLMSLV</sequence>
<comment type="caution">
    <text evidence="2">The sequence shown here is derived from an EMBL/GenBank/DDBJ whole genome shotgun (WGS) entry which is preliminary data.</text>
</comment>
<dbReference type="Proteomes" id="UP000625711">
    <property type="component" value="Unassembled WGS sequence"/>
</dbReference>
<proteinExistence type="predicted"/>
<evidence type="ECO:0000313" key="2">
    <source>
        <dbReference type="EMBL" id="KAF7263546.1"/>
    </source>
</evidence>
<keyword evidence="1" id="KW-0732">Signal</keyword>
<dbReference type="EMBL" id="JAACXV010020874">
    <property type="protein sequence ID" value="KAF7263550.1"/>
    <property type="molecule type" value="Genomic_DNA"/>
</dbReference>
<name>A0A834LXA9_RHYFE</name>
<dbReference type="EMBL" id="JAACXV010020912">
    <property type="protein sequence ID" value="KAF7263546.1"/>
    <property type="molecule type" value="Genomic_DNA"/>
</dbReference>
<feature type="chain" id="PRO_5036239962" evidence="1">
    <location>
        <begin position="23"/>
        <end position="80"/>
    </location>
</feature>
<keyword evidence="4" id="KW-1185">Reference proteome</keyword>
<accession>A0A834LXA9</accession>
<organism evidence="2 4">
    <name type="scientific">Rhynchophorus ferrugineus</name>
    <name type="common">Red palm weevil</name>
    <name type="synonym">Curculio ferrugineus</name>
    <dbReference type="NCBI Taxonomy" id="354439"/>
    <lineage>
        <taxon>Eukaryota</taxon>
        <taxon>Metazoa</taxon>
        <taxon>Ecdysozoa</taxon>
        <taxon>Arthropoda</taxon>
        <taxon>Hexapoda</taxon>
        <taxon>Insecta</taxon>
        <taxon>Pterygota</taxon>
        <taxon>Neoptera</taxon>
        <taxon>Endopterygota</taxon>
        <taxon>Coleoptera</taxon>
        <taxon>Polyphaga</taxon>
        <taxon>Cucujiformia</taxon>
        <taxon>Curculionidae</taxon>
        <taxon>Dryophthorinae</taxon>
        <taxon>Rhynchophorus</taxon>
    </lineage>
</organism>
<dbReference type="AlphaFoldDB" id="A0A834LXA9"/>
<gene>
    <name evidence="3" type="ORF">GWI33_001884</name>
    <name evidence="2" type="ORF">GWI33_001899</name>
</gene>
<reference evidence="2" key="1">
    <citation type="submission" date="2020-08" db="EMBL/GenBank/DDBJ databases">
        <title>Genome sequencing and assembly of the red palm weevil Rhynchophorus ferrugineus.</title>
        <authorList>
            <person name="Dias G.B."/>
            <person name="Bergman C.M."/>
            <person name="Manee M."/>
        </authorList>
    </citation>
    <scope>NUCLEOTIDE SEQUENCE</scope>
    <source>
        <strain evidence="2">AA-2017</strain>
        <tissue evidence="2">Whole larva</tissue>
    </source>
</reference>
<evidence type="ECO:0000256" key="1">
    <source>
        <dbReference type="SAM" id="SignalP"/>
    </source>
</evidence>